<feature type="region of interest" description="Disordered" evidence="15">
    <location>
        <begin position="572"/>
        <end position="620"/>
    </location>
</feature>
<feature type="compositionally biased region" description="Low complexity" evidence="15">
    <location>
        <begin position="444"/>
        <end position="456"/>
    </location>
</feature>
<evidence type="ECO:0000256" key="15">
    <source>
        <dbReference type="SAM" id="MobiDB-lite"/>
    </source>
</evidence>
<accession>A0ABM0REY8</accession>
<reference evidence="17" key="1">
    <citation type="submission" date="2025-08" db="UniProtKB">
        <authorList>
            <consortium name="RefSeq"/>
        </authorList>
    </citation>
    <scope>IDENTIFICATION</scope>
</reference>
<feature type="compositionally biased region" description="Pro residues" evidence="15">
    <location>
        <begin position="342"/>
        <end position="358"/>
    </location>
</feature>
<dbReference type="PANTHER" id="PTHR46606">
    <property type="entry name" value="SHOOTIN-1"/>
    <property type="match status" value="1"/>
</dbReference>
<dbReference type="RefSeq" id="XP_008579179.1">
    <property type="nucleotide sequence ID" value="XM_008580957.1"/>
</dbReference>
<evidence type="ECO:0000256" key="10">
    <source>
        <dbReference type="ARBA" id="ARBA00022490"/>
    </source>
</evidence>
<evidence type="ECO:0000256" key="9">
    <source>
        <dbReference type="ARBA" id="ARBA00022473"/>
    </source>
</evidence>
<feature type="compositionally biased region" description="Polar residues" evidence="15">
    <location>
        <begin position="479"/>
        <end position="494"/>
    </location>
</feature>
<evidence type="ECO:0000256" key="7">
    <source>
        <dbReference type="ARBA" id="ARBA00010041"/>
    </source>
</evidence>
<evidence type="ECO:0000256" key="11">
    <source>
        <dbReference type="ARBA" id="ARBA00023054"/>
    </source>
</evidence>
<keyword evidence="9" id="KW-0217">Developmental protein</keyword>
<keyword evidence="16" id="KW-1185">Reference proteome</keyword>
<feature type="compositionally biased region" description="Basic and acidic residues" evidence="15">
    <location>
        <begin position="579"/>
        <end position="620"/>
    </location>
</feature>
<evidence type="ECO:0000256" key="2">
    <source>
        <dbReference type="ARBA" id="ARBA00004484"/>
    </source>
</evidence>
<dbReference type="GeneID" id="103597162"/>
<keyword evidence="10" id="KW-0963">Cytoplasm</keyword>
<evidence type="ECO:0000256" key="13">
    <source>
        <dbReference type="ARBA" id="ARBA00023273"/>
    </source>
</evidence>
<organism evidence="16 17">
    <name type="scientific">Galeopterus variegatus</name>
    <name type="common">Malayan flying lemur</name>
    <name type="synonym">Cynocephalus variegatus</name>
    <dbReference type="NCBI Taxonomy" id="482537"/>
    <lineage>
        <taxon>Eukaryota</taxon>
        <taxon>Metazoa</taxon>
        <taxon>Chordata</taxon>
        <taxon>Craniata</taxon>
        <taxon>Vertebrata</taxon>
        <taxon>Euteleostomi</taxon>
        <taxon>Mammalia</taxon>
        <taxon>Eutheria</taxon>
        <taxon>Euarchontoglires</taxon>
        <taxon>Dermoptera</taxon>
        <taxon>Cynocephalidae</taxon>
        <taxon>Galeopterus</taxon>
    </lineage>
</organism>
<evidence type="ECO:0000256" key="4">
    <source>
        <dbReference type="ARBA" id="ARBA00004489"/>
    </source>
</evidence>
<keyword evidence="13" id="KW-0966">Cell projection</keyword>
<feature type="coiled-coil region" evidence="14">
    <location>
        <begin position="17"/>
        <end position="100"/>
    </location>
</feature>
<feature type="region of interest" description="Disordered" evidence="15">
    <location>
        <begin position="515"/>
        <end position="534"/>
    </location>
</feature>
<evidence type="ECO:0000256" key="5">
    <source>
        <dbReference type="ARBA" id="ARBA00004510"/>
    </source>
</evidence>
<keyword evidence="12" id="KW-0206">Cytoskeleton</keyword>
<proteinExistence type="inferred from homology"/>
<comment type="similarity">
    <text evidence="7">Belongs to the shootin family.</text>
</comment>
<evidence type="ECO:0000256" key="12">
    <source>
        <dbReference type="ARBA" id="ARBA00023212"/>
    </source>
</evidence>
<dbReference type="PANTHER" id="PTHR46606:SF3">
    <property type="entry name" value="SHOOTIN-1"/>
    <property type="match status" value="1"/>
</dbReference>
<evidence type="ECO:0000313" key="17">
    <source>
        <dbReference type="RefSeq" id="XP_008579179.1"/>
    </source>
</evidence>
<dbReference type="Proteomes" id="UP000694923">
    <property type="component" value="Unplaced"/>
</dbReference>
<evidence type="ECO:0000256" key="1">
    <source>
        <dbReference type="ARBA" id="ARBA00004245"/>
    </source>
</evidence>
<name>A0ABM0REY8_GALVR</name>
<feature type="coiled-coil region" evidence="14">
    <location>
        <begin position="137"/>
        <end position="192"/>
    </location>
</feature>
<keyword evidence="11 14" id="KW-0175">Coiled coil</keyword>
<sequence>MNSSDEEKQLQLITSLKEQAIGEYEDLRAENQKTKEKCDRIRQERDEAVKKLEEFQKISHMVIEEVNCMQNHLEIEKTCRESAEALATKLNKENKTLKRISMLYMAKLGPDVITEEINIDDEDSTVDTEGTAKTCVSIECQKQIKELRDQLVSVQEEKKILAIELENLKSKLVEVMEEVNKVKQEKAVLNSEVLEQRKVLEKCNRGPSALVIGGNNDADMFTQNEEMFIEQNKLKRQSHLLLHSSVPDQQLLKALDENAKLIQLLEEERIQHQQKVKELEEQLENEILHKEIHYLKQQLELLEEDKKELELKYQNSEEKARNLKHSVDELQKRVNQSENSVLPPPPPPPPLPPPPPNPIRSLMSMIRKRSHPSGSGAKKEKPTQPETTEEVTDLKRQAVEEMMDRIKKGVHLRPVNQTARPKAKPESSKGSESAVNELKGILGTLNKSTSSRSLKSLDSENSETELERILRRRKVTAEADSSSPTGILATSESKSMPVLGSVSSVTKTALNKKTLEAEFNSPSPPTPEPGEGSCKWEGCTSSKVTFKPPSNVGYRTKYIGSEKQAEPVVVLDPVSTHEPQTKDQVVKKDPTQRKEDDGKIKSEYKEDSIEKMRERDSSNC</sequence>
<comment type="subcellular location">
    <subcellularLocation>
        <location evidence="4">Cell projection</location>
        <location evidence="4">Axon</location>
    </subcellularLocation>
    <subcellularLocation>
        <location evidence="3">Cell projection</location>
        <location evidence="3">Filopodium</location>
    </subcellularLocation>
    <subcellularLocation>
        <location evidence="6">Cell projection</location>
        <location evidence="6">Growth cone</location>
    </subcellularLocation>
    <subcellularLocation>
        <location evidence="5">Cell projection</location>
        <location evidence="5">Lamellipodium</location>
    </subcellularLocation>
    <subcellularLocation>
        <location evidence="1">Cytoplasm</location>
        <location evidence="1">Cytoskeleton</location>
    </subcellularLocation>
    <subcellularLocation>
        <location evidence="2">Perikaryon</location>
    </subcellularLocation>
</comment>
<feature type="region of interest" description="Disordered" evidence="15">
    <location>
        <begin position="334"/>
        <end position="498"/>
    </location>
</feature>
<evidence type="ECO:0000256" key="3">
    <source>
        <dbReference type="ARBA" id="ARBA00004486"/>
    </source>
</evidence>
<feature type="compositionally biased region" description="Basic and acidic residues" evidence="15">
    <location>
        <begin position="392"/>
        <end position="407"/>
    </location>
</feature>
<evidence type="ECO:0000256" key="14">
    <source>
        <dbReference type="SAM" id="Coils"/>
    </source>
</evidence>
<gene>
    <name evidence="17" type="primary">KIAA1598</name>
</gene>
<evidence type="ECO:0000256" key="6">
    <source>
        <dbReference type="ARBA" id="ARBA00004624"/>
    </source>
</evidence>
<evidence type="ECO:0000313" key="16">
    <source>
        <dbReference type="Proteomes" id="UP000694923"/>
    </source>
</evidence>
<dbReference type="InterPro" id="IPR024849">
    <property type="entry name" value="Shootin-1"/>
</dbReference>
<evidence type="ECO:0000256" key="8">
    <source>
        <dbReference type="ARBA" id="ARBA00017666"/>
    </source>
</evidence>
<protein>
    <recommendedName>
        <fullName evidence="8">Shootin-1</fullName>
    </recommendedName>
</protein>